<dbReference type="Pfam" id="PF00069">
    <property type="entry name" value="Pkinase"/>
    <property type="match status" value="1"/>
</dbReference>
<reference evidence="2 3" key="1">
    <citation type="submission" date="2013-03" db="EMBL/GenBank/DDBJ databases">
        <title>Genomic and evolutionary features of invertebrate iridoviruse.</title>
        <authorList>
            <person name="Piegu B."/>
            <person name="Guizard S."/>
            <person name="Bideshi D."/>
            <person name="Spears T."/>
            <person name="Federici B."/>
            <person name="Bigot Y."/>
        </authorList>
    </citation>
    <scope>NUCLEOTIDE SEQUENCE [LARGE SCALE GENOMIC DNA]</scope>
    <source>
        <strain evidence="2">IIV22Aberystwyth</strain>
    </source>
</reference>
<dbReference type="PROSITE" id="PS00108">
    <property type="entry name" value="PROTEIN_KINASE_ST"/>
    <property type="match status" value="1"/>
</dbReference>
<dbReference type="Gene3D" id="3.30.200.20">
    <property type="entry name" value="Phosphorylase Kinase, domain 1"/>
    <property type="match status" value="1"/>
</dbReference>
<dbReference type="InterPro" id="IPR011009">
    <property type="entry name" value="Kinase-like_dom_sf"/>
</dbReference>
<evidence type="ECO:0000259" key="1">
    <source>
        <dbReference type="PROSITE" id="PS50011"/>
    </source>
</evidence>
<evidence type="ECO:0000313" key="3">
    <source>
        <dbReference type="Proteomes" id="UP000141616"/>
    </source>
</evidence>
<dbReference type="SMART" id="SM00220">
    <property type="entry name" value="S_TKc"/>
    <property type="match status" value="1"/>
</dbReference>
<dbReference type="EMBL" id="HF920634">
    <property type="protein sequence ID" value="CCV01976.1"/>
    <property type="molecule type" value="Genomic_DNA"/>
</dbReference>
<organism evidence="2 3">
    <name type="scientific">Invertebrate iridescent virus 22</name>
    <dbReference type="NCBI Taxonomy" id="345198"/>
    <lineage>
        <taxon>Viruses</taxon>
        <taxon>Varidnaviria</taxon>
        <taxon>Bamfordvirae</taxon>
        <taxon>Nucleocytoviricota</taxon>
        <taxon>Megaviricetes</taxon>
        <taxon>Pimascovirales</taxon>
        <taxon>Pimascovirales incertae sedis</taxon>
        <taxon>Iridoviridae</taxon>
        <taxon>Betairidovirinae</taxon>
        <taxon>Chloriridovirus</taxon>
        <taxon>Chloriridovirus simulium1</taxon>
    </lineage>
</organism>
<feature type="domain" description="Protein kinase" evidence="1">
    <location>
        <begin position="33"/>
        <end position="319"/>
    </location>
</feature>
<dbReference type="PANTHER" id="PTHR44167">
    <property type="entry name" value="OVARIAN-SPECIFIC SERINE/THREONINE-PROTEIN KINASE LOK-RELATED"/>
    <property type="match status" value="1"/>
</dbReference>
<dbReference type="RefSeq" id="YP_009010893.1">
    <property type="nucleotide sequence ID" value="NC_023615.1"/>
</dbReference>
<gene>
    <name evidence="2" type="primary">132R</name>
    <name evidence="2" type="ORF">IIV22A_132R</name>
</gene>
<dbReference type="GO" id="GO:0004672">
    <property type="term" value="F:protein kinase activity"/>
    <property type="evidence" value="ECO:0007669"/>
    <property type="project" value="InterPro"/>
</dbReference>
<dbReference type="SUPFAM" id="SSF56112">
    <property type="entry name" value="Protein kinase-like (PK-like)"/>
    <property type="match status" value="1"/>
</dbReference>
<evidence type="ECO:0000313" key="2">
    <source>
        <dbReference type="EMBL" id="CCV01976.1"/>
    </source>
</evidence>
<protein>
    <submittedName>
        <fullName evidence="2">Serine/threonine-protein kinase pim-2-like</fullName>
    </submittedName>
</protein>
<dbReference type="KEGG" id="vg:18501682"/>
<dbReference type="PROSITE" id="PS50011">
    <property type="entry name" value="PROTEIN_KINASE_DOM"/>
    <property type="match status" value="1"/>
</dbReference>
<sequence>MVMSLFADEFAEKTVKKYINQGIWLECSLSDYYTYLEYYDEGGYGSVHRVMDRFTGNYKVLKRSSKKDFVKGNLKAFHTQKYLESVKIGSLQLDENLYASQEAEFMVQIHQKLGGLELFDYYDDDDHYILIMEDGGRSLESIACSHRKKIIDLIRYKNYQTNFFYHTYLKQISQYLIKIYHQIKDIHDLGIHHNDLKPENILVCGEKITIIDYGVAKKVEESYTSYHGTLEYVPFEFVKNGSYKPWDHTIWCFGIMLHFLTLMKYPFIKEEEVLDYNLDYLKINKLPQSFSNLIFDCLQKNPLNRPQNLLERLENLESY</sequence>
<dbReference type="PANTHER" id="PTHR44167:SF24">
    <property type="entry name" value="SERINE_THREONINE-PROTEIN KINASE CHK2"/>
    <property type="match status" value="1"/>
</dbReference>
<dbReference type="InterPro" id="IPR008271">
    <property type="entry name" value="Ser/Thr_kinase_AS"/>
</dbReference>
<dbReference type="GeneID" id="18501682"/>
<dbReference type="GO" id="GO:0005524">
    <property type="term" value="F:ATP binding"/>
    <property type="evidence" value="ECO:0007669"/>
    <property type="project" value="InterPro"/>
</dbReference>
<keyword evidence="2" id="KW-0808">Transferase</keyword>
<keyword evidence="2" id="KW-0418">Kinase</keyword>
<proteinExistence type="predicted"/>
<dbReference type="InterPro" id="IPR000719">
    <property type="entry name" value="Prot_kinase_dom"/>
</dbReference>
<dbReference type="Gene3D" id="1.10.510.10">
    <property type="entry name" value="Transferase(Phosphotransferase) domain 1"/>
    <property type="match status" value="1"/>
</dbReference>
<name>W8W202_9VIRU</name>
<dbReference type="Proteomes" id="UP000141616">
    <property type="component" value="Segment"/>
</dbReference>
<accession>W8W202</accession>